<dbReference type="EMBL" id="JBHTBF010000002">
    <property type="protein sequence ID" value="MFC7317078.1"/>
    <property type="molecule type" value="Genomic_DNA"/>
</dbReference>
<sequence length="99" mass="10590">MQPSSRDDSARPSVVLIERIAELEGVDPLELDPPLNDVIDADALDELCAVSPCDLVVSFEYRGYAVRVRGDGTFDVRPSPAAGTSADGAARHSIRSFSD</sequence>
<keyword evidence="4" id="KW-1185">Reference proteome</keyword>
<proteinExistence type="predicted"/>
<reference evidence="3 4" key="1">
    <citation type="journal article" date="2019" name="Int. J. Syst. Evol. Microbiol.">
        <title>The Global Catalogue of Microorganisms (GCM) 10K type strain sequencing project: providing services to taxonomists for standard genome sequencing and annotation.</title>
        <authorList>
            <consortium name="The Broad Institute Genomics Platform"/>
            <consortium name="The Broad Institute Genome Sequencing Center for Infectious Disease"/>
            <person name="Wu L."/>
            <person name="Ma J."/>
        </authorList>
    </citation>
    <scope>NUCLEOTIDE SEQUENCE [LARGE SCALE GENOMIC DNA]</scope>
    <source>
        <strain evidence="3 4">PSR21</strain>
    </source>
</reference>
<comment type="caution">
    <text evidence="3">The sequence shown here is derived from an EMBL/GenBank/DDBJ whole genome shotgun (WGS) entry which is preliminary data.</text>
</comment>
<dbReference type="GeneID" id="79316268"/>
<feature type="domain" description="Halobacterial output" evidence="2">
    <location>
        <begin position="9"/>
        <end position="78"/>
    </location>
</feature>
<gene>
    <name evidence="3" type="ORF">ACFQPE_09755</name>
</gene>
<dbReference type="InterPro" id="IPR040624">
    <property type="entry name" value="HalOD1"/>
</dbReference>
<protein>
    <submittedName>
        <fullName evidence="3">HalOD1 output domain-containing protein</fullName>
    </submittedName>
</protein>
<evidence type="ECO:0000313" key="4">
    <source>
        <dbReference type="Proteomes" id="UP001596547"/>
    </source>
</evidence>
<evidence type="ECO:0000256" key="1">
    <source>
        <dbReference type="SAM" id="MobiDB-lite"/>
    </source>
</evidence>
<name>A0ABD6A9X9_9EURY</name>
<evidence type="ECO:0000259" key="2">
    <source>
        <dbReference type="Pfam" id="PF18545"/>
    </source>
</evidence>
<dbReference type="Pfam" id="PF18545">
    <property type="entry name" value="HalOD1"/>
    <property type="match status" value="1"/>
</dbReference>
<accession>A0ABD6A9X9</accession>
<feature type="region of interest" description="Disordered" evidence="1">
    <location>
        <begin position="75"/>
        <end position="99"/>
    </location>
</feature>
<dbReference type="Proteomes" id="UP001596547">
    <property type="component" value="Unassembled WGS sequence"/>
</dbReference>
<dbReference type="RefSeq" id="WP_276303666.1">
    <property type="nucleotide sequence ID" value="NZ_CP119992.1"/>
</dbReference>
<dbReference type="AlphaFoldDB" id="A0ABD6A9X9"/>
<evidence type="ECO:0000313" key="3">
    <source>
        <dbReference type="EMBL" id="MFC7317078.1"/>
    </source>
</evidence>
<organism evidence="3 4">
    <name type="scientific">Halomarina halobia</name>
    <dbReference type="NCBI Taxonomy" id="3033386"/>
    <lineage>
        <taxon>Archaea</taxon>
        <taxon>Methanobacteriati</taxon>
        <taxon>Methanobacteriota</taxon>
        <taxon>Stenosarchaea group</taxon>
        <taxon>Halobacteria</taxon>
        <taxon>Halobacteriales</taxon>
        <taxon>Natronomonadaceae</taxon>
        <taxon>Halomarina</taxon>
    </lineage>
</organism>